<sequence>MGKRRWGCLLVFSLGWVPPAGAQKTPDQMQLWRQPTLVHLTSGYQGQWQWQQRTWTTVATTQGTGVLVHPNGQILTLATVVQATAQGEAFGKQLLLEDLARQRLTLYNEAFPQQKIPLTPANIREAALRIQPEAQLEQFERFNEAFLSGGRADQSYGFRVAKYDPRRNLALVTVQLTQTPTLVLGMVVPPSAGTTIYALAQPNPEVTPTPTRYTGTWNGQGMAFPNPQGIAGGIVFLVSGDILGLAAPQGNQVTLIPTTTLNEFLQTAGVENQDSPVNALWQEGLAHFWQAHYRHAQPVLQAVLNRYPQHHSAQTLLTQAQERITQGQDRSPVAWWQVGLVVGGVGILILGTGAVGLAIWLNRRPRRVPPVQGIPTPPSPESLTIPLAGLDATAPVTPATIPLAENPPLDPIEAPPTRMMVPPPLEPEPPTRIAIPEPETRILTPPPLPTPPVPAPATEEFRPSRLECIAGPAEGESFTLVGSHYLGRDHQRCQIVIPDSQVSGQHAGIEVTETHVTLRDCGSTNGTFINSVLHPRITEIRLQDQDVIILGQKATVKFRFHA</sequence>
<dbReference type="SUPFAM" id="SSF50494">
    <property type="entry name" value="Trypsin-like serine proteases"/>
    <property type="match status" value="1"/>
</dbReference>
<proteinExistence type="predicted"/>
<dbReference type="PROSITE" id="PS50006">
    <property type="entry name" value="FHA_DOMAIN"/>
    <property type="match status" value="1"/>
</dbReference>
<dbReference type="AlphaFoldDB" id="A0A1J0AGF7"/>
<keyword evidence="1" id="KW-0472">Membrane</keyword>
<name>A0A1J0AGF7_9CYAN</name>
<protein>
    <recommendedName>
        <fullName evidence="3">FHA domain-containing protein</fullName>
    </recommendedName>
</protein>
<dbReference type="RefSeq" id="WP_071455333.1">
    <property type="nucleotide sequence ID" value="NZ_CP017675.1"/>
</dbReference>
<evidence type="ECO:0000256" key="1">
    <source>
        <dbReference type="SAM" id="Phobius"/>
    </source>
</evidence>
<dbReference type="PANTHER" id="PTHR23308">
    <property type="entry name" value="NUCLEAR INHIBITOR OF PROTEIN PHOSPHATASE-1"/>
    <property type="match status" value="1"/>
</dbReference>
<keyword evidence="5" id="KW-1185">Reference proteome</keyword>
<dbReference type="InterPro" id="IPR008984">
    <property type="entry name" value="SMAD_FHA_dom_sf"/>
</dbReference>
<feature type="chain" id="PRO_5009608750" description="FHA domain-containing protein" evidence="2">
    <location>
        <begin position="23"/>
        <end position="562"/>
    </location>
</feature>
<reference evidence="4 5" key="1">
    <citation type="submission" date="2016-10" db="EMBL/GenBank/DDBJ databases">
        <title>Description of Gloeomargarita lithophora gen. nov., sp. nov., a thylakoid-bearing basal-branching cyanobacterium with intracellular carbonates, and proposal for Gloeomargaritales ord. nov.</title>
        <authorList>
            <person name="Moreira D."/>
            <person name="Tavera R."/>
            <person name="Benzerara K."/>
            <person name="Skouri-Panet F."/>
            <person name="Couradeau E."/>
            <person name="Gerard E."/>
            <person name="Loussert C."/>
            <person name="Novelo E."/>
            <person name="Zivanovic Y."/>
            <person name="Lopez-Garcia P."/>
        </authorList>
    </citation>
    <scope>NUCLEOTIDE SEQUENCE [LARGE SCALE GENOMIC DNA]</scope>
    <source>
        <strain evidence="4 5">D10</strain>
    </source>
</reference>
<dbReference type="Gene3D" id="2.40.10.10">
    <property type="entry name" value="Trypsin-like serine proteases"/>
    <property type="match status" value="1"/>
</dbReference>
<dbReference type="SUPFAM" id="SSF49879">
    <property type="entry name" value="SMAD/FHA domain"/>
    <property type="match status" value="1"/>
</dbReference>
<evidence type="ECO:0000259" key="3">
    <source>
        <dbReference type="PROSITE" id="PS50006"/>
    </source>
</evidence>
<gene>
    <name evidence="4" type="ORF">GlitD10_2630</name>
</gene>
<accession>A0A1J0AGF7</accession>
<evidence type="ECO:0000313" key="4">
    <source>
        <dbReference type="EMBL" id="APB34971.1"/>
    </source>
</evidence>
<keyword evidence="1" id="KW-0812">Transmembrane</keyword>
<organism evidence="4 5">
    <name type="scientific">Gloeomargarita lithophora Alchichica-D10</name>
    <dbReference type="NCBI Taxonomy" id="1188229"/>
    <lineage>
        <taxon>Bacteria</taxon>
        <taxon>Bacillati</taxon>
        <taxon>Cyanobacteriota</taxon>
        <taxon>Cyanophyceae</taxon>
        <taxon>Gloeomargaritales</taxon>
        <taxon>Gloeomargaritaceae</taxon>
        <taxon>Gloeomargarita</taxon>
    </lineage>
</organism>
<dbReference type="STRING" id="1188229.GlitD10_2630"/>
<dbReference type="InterPro" id="IPR009003">
    <property type="entry name" value="Peptidase_S1_PA"/>
</dbReference>
<dbReference type="CDD" id="cd00060">
    <property type="entry name" value="FHA"/>
    <property type="match status" value="1"/>
</dbReference>
<keyword evidence="1" id="KW-1133">Transmembrane helix</keyword>
<dbReference type="Proteomes" id="UP000180235">
    <property type="component" value="Chromosome"/>
</dbReference>
<dbReference type="EMBL" id="CP017675">
    <property type="protein sequence ID" value="APB34971.1"/>
    <property type="molecule type" value="Genomic_DNA"/>
</dbReference>
<dbReference type="KEGG" id="glt:GlitD10_2630"/>
<dbReference type="OrthoDB" id="337251at2"/>
<dbReference type="InterPro" id="IPR043504">
    <property type="entry name" value="Peptidase_S1_PA_chymotrypsin"/>
</dbReference>
<keyword evidence="2" id="KW-0732">Signal</keyword>
<dbReference type="InterPro" id="IPR000253">
    <property type="entry name" value="FHA_dom"/>
</dbReference>
<feature type="signal peptide" evidence="2">
    <location>
        <begin position="1"/>
        <end position="22"/>
    </location>
</feature>
<evidence type="ECO:0000256" key="2">
    <source>
        <dbReference type="SAM" id="SignalP"/>
    </source>
</evidence>
<dbReference type="Pfam" id="PF00498">
    <property type="entry name" value="FHA"/>
    <property type="match status" value="1"/>
</dbReference>
<dbReference type="InterPro" id="IPR050923">
    <property type="entry name" value="Cell_Proc_Reg/RNA_Proc"/>
</dbReference>
<evidence type="ECO:0000313" key="5">
    <source>
        <dbReference type="Proteomes" id="UP000180235"/>
    </source>
</evidence>
<dbReference type="SMART" id="SM00240">
    <property type="entry name" value="FHA"/>
    <property type="match status" value="1"/>
</dbReference>
<dbReference type="Gene3D" id="2.60.200.20">
    <property type="match status" value="1"/>
</dbReference>
<feature type="domain" description="FHA" evidence="3">
    <location>
        <begin position="484"/>
        <end position="534"/>
    </location>
</feature>
<feature type="transmembrane region" description="Helical" evidence="1">
    <location>
        <begin position="334"/>
        <end position="361"/>
    </location>
</feature>